<gene>
    <name evidence="3" type="ORF">E5Q11_03005</name>
</gene>
<dbReference type="RefSeq" id="WP_135801902.1">
    <property type="nucleotide sequence ID" value="NZ_SRPF01000001.1"/>
</dbReference>
<protein>
    <submittedName>
        <fullName evidence="3">Uncharacterized protein</fullName>
    </submittedName>
</protein>
<feature type="compositionally biased region" description="Polar residues" evidence="1">
    <location>
        <begin position="68"/>
        <end position="83"/>
    </location>
</feature>
<comment type="caution">
    <text evidence="3">The sequence shown here is derived from an EMBL/GenBank/DDBJ whole genome shotgun (WGS) entry which is preliminary data.</text>
</comment>
<sequence length="429" mass="47728">MKTMKAVVLTGFFLNLASQAVANPTITRLDGTVSESNTLTIVGERFSEKEHQKPLVWWKADLGGNPSSHGRTQVWSKSVSGEPSTEHVSDGSMQAFRFDHGESSGTAIGEILFDSDRIYLNRKMMTDFDVRRNLALRSRVTNIQGGSFKVGDLVRGEESGATAVISQIIESANRTELFFSGEGGSVNDAAAPLDFRYGEIMSAGNVSATNVEGSENYPTGLFRTFNFKTIRFWGDAGNNIFLGTQGAETNQYRLTAERTGGGTRWPDDLEFPYAQEKQEWVHEEVIYKSSTVGESDGLWLFEVNGKAVHNDPITTVTEAHNSRYNRIAQSQVSNGAQPESWVYYDSIYIDDSWHRVVLCEESEWSECSKKEIQIPQTWSDSRIDIIVNLGIFHDSDNIYFYVVDSDGNANSRGYGVCLKCPSQTEVSIE</sequence>
<evidence type="ECO:0000256" key="1">
    <source>
        <dbReference type="SAM" id="MobiDB-lite"/>
    </source>
</evidence>
<dbReference type="AlphaFoldDB" id="A0A4Z1C2K2"/>
<evidence type="ECO:0000313" key="3">
    <source>
        <dbReference type="EMBL" id="TGN41518.1"/>
    </source>
</evidence>
<keyword evidence="2" id="KW-0732">Signal</keyword>
<feature type="chain" id="PRO_5021215342" evidence="2">
    <location>
        <begin position="23"/>
        <end position="429"/>
    </location>
</feature>
<accession>A0A4Z1C2K2</accession>
<proteinExistence type="predicted"/>
<evidence type="ECO:0000256" key="2">
    <source>
        <dbReference type="SAM" id="SignalP"/>
    </source>
</evidence>
<feature type="region of interest" description="Disordered" evidence="1">
    <location>
        <begin position="68"/>
        <end position="89"/>
    </location>
</feature>
<dbReference type="EMBL" id="SRPF01000001">
    <property type="protein sequence ID" value="TGN41518.1"/>
    <property type="molecule type" value="Genomic_DNA"/>
</dbReference>
<dbReference type="Proteomes" id="UP000298325">
    <property type="component" value="Unassembled WGS sequence"/>
</dbReference>
<evidence type="ECO:0000313" key="4">
    <source>
        <dbReference type="Proteomes" id="UP000298325"/>
    </source>
</evidence>
<name>A0A4Z1C2K2_9GAMM</name>
<organism evidence="3 4">
    <name type="scientific">Marinobacter confluentis</name>
    <dbReference type="NCBI Taxonomy" id="1697557"/>
    <lineage>
        <taxon>Bacteria</taxon>
        <taxon>Pseudomonadati</taxon>
        <taxon>Pseudomonadota</taxon>
        <taxon>Gammaproteobacteria</taxon>
        <taxon>Pseudomonadales</taxon>
        <taxon>Marinobacteraceae</taxon>
        <taxon>Marinobacter</taxon>
    </lineage>
</organism>
<dbReference type="OrthoDB" id="6346756at2"/>
<keyword evidence="4" id="KW-1185">Reference proteome</keyword>
<reference evidence="3 4" key="1">
    <citation type="submission" date="2019-04" db="EMBL/GenBank/DDBJ databases">
        <authorList>
            <person name="Park S."/>
            <person name="Yoon J.-H."/>
        </authorList>
    </citation>
    <scope>NUCLEOTIDE SEQUENCE [LARGE SCALE GENOMIC DNA]</scope>
    <source>
        <strain evidence="3 4">HJM-18</strain>
    </source>
</reference>
<feature type="signal peptide" evidence="2">
    <location>
        <begin position="1"/>
        <end position="22"/>
    </location>
</feature>